<comment type="similarity">
    <text evidence="1">Belongs to the peptidase C40 family.</text>
</comment>
<dbReference type="RefSeq" id="WP_311341112.1">
    <property type="nucleotide sequence ID" value="NZ_JAVRHS010000008.1"/>
</dbReference>
<evidence type="ECO:0000313" key="6">
    <source>
        <dbReference type="EMBL" id="MDT0576536.1"/>
    </source>
</evidence>
<evidence type="ECO:0000313" key="7">
    <source>
        <dbReference type="Proteomes" id="UP001259803"/>
    </source>
</evidence>
<protein>
    <submittedName>
        <fullName evidence="6">NlpC/P60 family protein</fullName>
    </submittedName>
</protein>
<evidence type="ECO:0000256" key="1">
    <source>
        <dbReference type="ARBA" id="ARBA00007074"/>
    </source>
</evidence>
<proteinExistence type="inferred from homology"/>
<dbReference type="EMBL" id="JAVRHS010000008">
    <property type="protein sequence ID" value="MDT0576536.1"/>
    <property type="molecule type" value="Genomic_DNA"/>
</dbReference>
<keyword evidence="7" id="KW-1185">Reference proteome</keyword>
<comment type="caution">
    <text evidence="6">The sequence shown here is derived from an EMBL/GenBank/DDBJ whole genome shotgun (WGS) entry which is preliminary data.</text>
</comment>
<keyword evidence="2" id="KW-0645">Protease</keyword>
<accession>A0ABU2ZIV1</accession>
<feature type="domain" description="NlpC/P60" evidence="5">
    <location>
        <begin position="1"/>
        <end position="139"/>
    </location>
</feature>
<dbReference type="InterPro" id="IPR038765">
    <property type="entry name" value="Papain-like_cys_pep_sf"/>
</dbReference>
<keyword evidence="3" id="KW-0378">Hydrolase</keyword>
<sequence>MIGQRMAQAAESLVGTPFRLCGRDPATGLDCVGLIGAAAARAGRPLDLPVSYSLRNLNVDRLLEHARGSGLVRLDGEARRVGDILLFRLGPVQLHLALFAGPNCYIHAHAGLRRVVKSEAEQGWHTERHWRLTISQEGR</sequence>
<reference evidence="6 7" key="1">
    <citation type="submission" date="2023-09" db="EMBL/GenBank/DDBJ databases">
        <authorList>
            <person name="Rey-Velasco X."/>
        </authorList>
    </citation>
    <scope>NUCLEOTIDE SEQUENCE [LARGE SCALE GENOMIC DNA]</scope>
    <source>
        <strain evidence="6 7">F390</strain>
    </source>
</reference>
<organism evidence="6 7">
    <name type="scientific">Croceicoccus esteveae</name>
    <dbReference type="NCBI Taxonomy" id="3075597"/>
    <lineage>
        <taxon>Bacteria</taxon>
        <taxon>Pseudomonadati</taxon>
        <taxon>Pseudomonadota</taxon>
        <taxon>Alphaproteobacteria</taxon>
        <taxon>Sphingomonadales</taxon>
        <taxon>Erythrobacteraceae</taxon>
        <taxon>Croceicoccus</taxon>
    </lineage>
</organism>
<keyword evidence="4" id="KW-0788">Thiol protease</keyword>
<evidence type="ECO:0000256" key="3">
    <source>
        <dbReference type="ARBA" id="ARBA00022801"/>
    </source>
</evidence>
<evidence type="ECO:0000259" key="5">
    <source>
        <dbReference type="PROSITE" id="PS51935"/>
    </source>
</evidence>
<dbReference type="PROSITE" id="PS51935">
    <property type="entry name" value="NLPC_P60"/>
    <property type="match status" value="1"/>
</dbReference>
<evidence type="ECO:0000256" key="4">
    <source>
        <dbReference type="ARBA" id="ARBA00022807"/>
    </source>
</evidence>
<gene>
    <name evidence="6" type="ORF">RM533_10085</name>
</gene>
<name>A0ABU2ZIV1_9SPHN</name>
<dbReference type="Pfam" id="PF00877">
    <property type="entry name" value="NLPC_P60"/>
    <property type="match status" value="1"/>
</dbReference>
<evidence type="ECO:0000256" key="2">
    <source>
        <dbReference type="ARBA" id="ARBA00022670"/>
    </source>
</evidence>
<dbReference type="SUPFAM" id="SSF54001">
    <property type="entry name" value="Cysteine proteinases"/>
    <property type="match status" value="1"/>
</dbReference>
<dbReference type="Proteomes" id="UP001259803">
    <property type="component" value="Unassembled WGS sequence"/>
</dbReference>
<dbReference type="InterPro" id="IPR000064">
    <property type="entry name" value="NLP_P60_dom"/>
</dbReference>
<dbReference type="Gene3D" id="3.90.1720.10">
    <property type="entry name" value="endopeptidase domain like (from Nostoc punctiforme)"/>
    <property type="match status" value="1"/>
</dbReference>